<keyword evidence="1" id="KW-0732">Signal</keyword>
<dbReference type="Proteomes" id="UP000325672">
    <property type="component" value="Unassembled WGS sequence"/>
</dbReference>
<protein>
    <recommendedName>
        <fullName evidence="4">Ricin B lectin domain-containing protein</fullName>
    </recommendedName>
</protein>
<evidence type="ECO:0000313" key="3">
    <source>
        <dbReference type="Proteomes" id="UP000325672"/>
    </source>
</evidence>
<keyword evidence="3" id="KW-1185">Reference proteome</keyword>
<dbReference type="OrthoDB" id="4490284at2759"/>
<dbReference type="GeneID" id="43643906"/>
<evidence type="ECO:0008006" key="4">
    <source>
        <dbReference type="Google" id="ProtNLM"/>
    </source>
</evidence>
<dbReference type="CDD" id="cd00161">
    <property type="entry name" value="beta-trefoil_Ricin-like"/>
    <property type="match status" value="1"/>
</dbReference>
<dbReference type="RefSeq" id="XP_031914743.1">
    <property type="nucleotide sequence ID" value="XM_032059696.1"/>
</dbReference>
<dbReference type="AlphaFoldDB" id="A0A5N6SY59"/>
<feature type="signal peptide" evidence="1">
    <location>
        <begin position="1"/>
        <end position="19"/>
    </location>
</feature>
<evidence type="ECO:0000256" key="1">
    <source>
        <dbReference type="SAM" id="SignalP"/>
    </source>
</evidence>
<name>A0A5N6SY59_ASPPS</name>
<accession>A0A5N6SY59</accession>
<sequence>MKTFLALGALVALFQSTSCLERGVYQIKPGTRFHPLVLTDIGDIGDALEFTAATGAPTQAWSFTPTDGNTDEFMIQNHQGSYLYCRKEVGSSCLAGKDPQTFIARRTLLGTYELVAKDSGYFIHSNSRWLEVAETADSFEGVFALVPINWHVTPMSLLKNNS</sequence>
<feature type="chain" id="PRO_5024949654" description="Ricin B lectin domain-containing protein" evidence="1">
    <location>
        <begin position="20"/>
        <end position="162"/>
    </location>
</feature>
<gene>
    <name evidence="2" type="ORF">BDV38DRAFT_281977</name>
</gene>
<reference evidence="2 3" key="1">
    <citation type="submission" date="2019-04" db="EMBL/GenBank/DDBJ databases">
        <title>Friends and foes A comparative genomics study of 23 Aspergillus species from section Flavi.</title>
        <authorList>
            <consortium name="DOE Joint Genome Institute"/>
            <person name="Kjaerbolling I."/>
            <person name="Vesth T."/>
            <person name="Frisvad J.C."/>
            <person name="Nybo J.L."/>
            <person name="Theobald S."/>
            <person name="Kildgaard S."/>
            <person name="Isbrandt T."/>
            <person name="Kuo A."/>
            <person name="Sato A."/>
            <person name="Lyhne E.K."/>
            <person name="Kogle M.E."/>
            <person name="Wiebenga A."/>
            <person name="Kun R.S."/>
            <person name="Lubbers R.J."/>
            <person name="Makela M.R."/>
            <person name="Barry K."/>
            <person name="Chovatia M."/>
            <person name="Clum A."/>
            <person name="Daum C."/>
            <person name="Haridas S."/>
            <person name="He G."/>
            <person name="LaButti K."/>
            <person name="Lipzen A."/>
            <person name="Mondo S."/>
            <person name="Riley R."/>
            <person name="Salamov A."/>
            <person name="Simmons B.A."/>
            <person name="Magnuson J.K."/>
            <person name="Henrissat B."/>
            <person name="Mortensen U.H."/>
            <person name="Larsen T.O."/>
            <person name="Devries R.P."/>
            <person name="Grigoriev I.V."/>
            <person name="Machida M."/>
            <person name="Baker S.E."/>
            <person name="Andersen M.R."/>
        </authorList>
    </citation>
    <scope>NUCLEOTIDE SEQUENCE [LARGE SCALE GENOMIC DNA]</scope>
    <source>
        <strain evidence="2 3">CBS 117625</strain>
    </source>
</reference>
<proteinExistence type="predicted"/>
<evidence type="ECO:0000313" key="2">
    <source>
        <dbReference type="EMBL" id="KAE8138680.1"/>
    </source>
</evidence>
<dbReference type="EMBL" id="ML743570">
    <property type="protein sequence ID" value="KAE8138680.1"/>
    <property type="molecule type" value="Genomic_DNA"/>
</dbReference>
<organism evidence="2 3">
    <name type="scientific">Aspergillus pseudotamarii</name>
    <dbReference type="NCBI Taxonomy" id="132259"/>
    <lineage>
        <taxon>Eukaryota</taxon>
        <taxon>Fungi</taxon>
        <taxon>Dikarya</taxon>
        <taxon>Ascomycota</taxon>
        <taxon>Pezizomycotina</taxon>
        <taxon>Eurotiomycetes</taxon>
        <taxon>Eurotiomycetidae</taxon>
        <taxon>Eurotiales</taxon>
        <taxon>Aspergillaceae</taxon>
        <taxon>Aspergillus</taxon>
        <taxon>Aspergillus subgen. Circumdati</taxon>
    </lineage>
</organism>